<sequence>MFLADEPARPVRKRVPLPRAESFDVRAKFPAAHADEPNEFDRGIALAQGDHLLVAQPAAAQIRIGELRQELKRVGKRRRVGDGKTSHVDFSCVGGYAKLVRQPHIPDKYKIGMPLHQADLFRKGKDHLVRQANLPQRREPGNRALQRIGGDRSALELKRFYVRRIGVIPDFNIPAHR</sequence>
<comment type="caution">
    <text evidence="1">The sequence shown here is derived from an EMBL/GenBank/DDBJ whole genome shotgun (WGS) entry which is preliminary data.</text>
</comment>
<dbReference type="EMBL" id="VSSQ01007655">
    <property type="protein sequence ID" value="MPM36582.1"/>
    <property type="molecule type" value="Genomic_DNA"/>
</dbReference>
<protein>
    <submittedName>
        <fullName evidence="1">Uncharacterized protein</fullName>
    </submittedName>
</protein>
<reference evidence="1" key="1">
    <citation type="submission" date="2019-08" db="EMBL/GenBank/DDBJ databases">
        <authorList>
            <person name="Kucharzyk K."/>
            <person name="Murdoch R.W."/>
            <person name="Higgins S."/>
            <person name="Loffler F."/>
        </authorList>
    </citation>
    <scope>NUCLEOTIDE SEQUENCE</scope>
</reference>
<organism evidence="1">
    <name type="scientific">bioreactor metagenome</name>
    <dbReference type="NCBI Taxonomy" id="1076179"/>
    <lineage>
        <taxon>unclassified sequences</taxon>
        <taxon>metagenomes</taxon>
        <taxon>ecological metagenomes</taxon>
    </lineage>
</organism>
<evidence type="ECO:0000313" key="1">
    <source>
        <dbReference type="EMBL" id="MPM36582.1"/>
    </source>
</evidence>
<gene>
    <name evidence="1" type="ORF">SDC9_83181</name>
</gene>
<accession>A0A644Z6Z8</accession>
<name>A0A644Z6Z8_9ZZZZ</name>
<proteinExistence type="predicted"/>
<dbReference type="AlphaFoldDB" id="A0A644Z6Z8"/>